<organism evidence="2 3">
    <name type="scientific">Sphingomonas oligophenolica</name>
    <dbReference type="NCBI Taxonomy" id="301154"/>
    <lineage>
        <taxon>Bacteria</taxon>
        <taxon>Pseudomonadati</taxon>
        <taxon>Pseudomonadota</taxon>
        <taxon>Alphaproteobacteria</taxon>
        <taxon>Sphingomonadales</taxon>
        <taxon>Sphingomonadaceae</taxon>
        <taxon>Sphingomonas</taxon>
    </lineage>
</organism>
<sequence length="407" mass="41890">MPDPTTKLPPDLKKRSDTATVSQAEANARKANAEASDAEQTAALNRVKGALGEPATGAFSGDVQLADGAALAEPNFLARAALMTVATAITKEVAKAIGERKTAYLTTSDGPPDLSHDSALASRIALVEDACRTATQLSDAALGSGERAMFAPLATAGLVVSGVSALLGYFKTDFKVGSDEVKVSDRDLLVLVGSELAAQHLSVLVDGFPPSPGKKIVDAVQTQLLDLSTEVTDLRGRVVHHAAAIASLDQAAAVAPASPAGQQGDQTGTEGQDEKQDAAADAQARAAHEHAEAACTAATTLYDTFVTSLDADAGGISFLERALRERRLREKLGDKAAVLSLKVDGSWATHIVRKNFLSGLSGKLPIRISATVGASWVAYDLDSGGLLGGGVETSKSELQDIAAIKAS</sequence>
<reference evidence="2 3" key="1">
    <citation type="submission" date="2024-05" db="EMBL/GenBank/DDBJ databases">
        <authorList>
            <person name="Liu Q."/>
            <person name="Xin Y.-H."/>
        </authorList>
    </citation>
    <scope>NUCLEOTIDE SEQUENCE [LARGE SCALE GENOMIC DNA]</scope>
    <source>
        <strain evidence="2 3">CGMCC 1.10181</strain>
    </source>
</reference>
<feature type="region of interest" description="Disordered" evidence="1">
    <location>
        <begin position="1"/>
        <end position="39"/>
    </location>
</feature>
<evidence type="ECO:0000256" key="1">
    <source>
        <dbReference type="SAM" id="MobiDB-lite"/>
    </source>
</evidence>
<keyword evidence="3" id="KW-1185">Reference proteome</keyword>
<comment type="caution">
    <text evidence="2">The sequence shown here is derived from an EMBL/GenBank/DDBJ whole genome shotgun (WGS) entry which is preliminary data.</text>
</comment>
<proteinExistence type="predicted"/>
<dbReference type="EMBL" id="JBDIME010000017">
    <property type="protein sequence ID" value="MEN2791382.1"/>
    <property type="molecule type" value="Genomic_DNA"/>
</dbReference>
<gene>
    <name evidence="2" type="ORF">ABC974_17230</name>
</gene>
<name>A0ABU9Y6E7_9SPHN</name>
<evidence type="ECO:0000313" key="3">
    <source>
        <dbReference type="Proteomes" id="UP001419910"/>
    </source>
</evidence>
<evidence type="ECO:0000313" key="2">
    <source>
        <dbReference type="EMBL" id="MEN2791382.1"/>
    </source>
</evidence>
<dbReference type="RefSeq" id="WP_343890324.1">
    <property type="nucleotide sequence ID" value="NZ_BAAAEH010000032.1"/>
</dbReference>
<accession>A0ABU9Y6E7</accession>
<protein>
    <submittedName>
        <fullName evidence="2">Uncharacterized protein</fullName>
    </submittedName>
</protein>
<feature type="compositionally biased region" description="Low complexity" evidence="1">
    <location>
        <begin position="255"/>
        <end position="270"/>
    </location>
</feature>
<dbReference type="Proteomes" id="UP001419910">
    <property type="component" value="Unassembled WGS sequence"/>
</dbReference>
<feature type="region of interest" description="Disordered" evidence="1">
    <location>
        <begin position="255"/>
        <end position="286"/>
    </location>
</feature>